<name>G0N235_CAEBE</name>
<dbReference type="Pfam" id="PF05912">
    <property type="entry name" value="DUF870"/>
    <property type="match status" value="1"/>
</dbReference>
<proteinExistence type="predicted"/>
<dbReference type="AlphaFoldDB" id="G0N235"/>
<keyword evidence="1" id="KW-0472">Membrane</keyword>
<dbReference type="InterPro" id="IPR008588">
    <property type="entry name" value="DUF870_CAE_spp"/>
</dbReference>
<sequence length="259" mass="29617">MEVHRTNRHTGGNFDFLREPAGKVDLFQFFPDFSAKKRIKRCKTVWETAKFPIWRRGNREFSQFFHNIFHKNPLHHHKISLFLPRMISKIFFIGLISLGSVLADPVNFHLKVTCDPHGDAQDLGTWCGKLTIFEADSVTDHDVLRVSNFCTNGEATKFDYQLSPGGDYSTVSGFQNLKLSNLSSRARELQNEPHIAHGSSNLIFDLPASRSRRGFPKQYGAHFQALETHVNFHLDSYQIGEARECLNPNHGSIWNTIFG</sequence>
<dbReference type="InParanoid" id="G0N235"/>
<evidence type="ECO:0000313" key="2">
    <source>
        <dbReference type="EMBL" id="EGT50575.1"/>
    </source>
</evidence>
<keyword evidence="3" id="KW-1185">Reference proteome</keyword>
<feature type="transmembrane region" description="Helical" evidence="1">
    <location>
        <begin position="86"/>
        <end position="103"/>
    </location>
</feature>
<keyword evidence="1" id="KW-0812">Transmembrane</keyword>
<organism evidence="3">
    <name type="scientific">Caenorhabditis brenneri</name>
    <name type="common">Nematode worm</name>
    <dbReference type="NCBI Taxonomy" id="135651"/>
    <lineage>
        <taxon>Eukaryota</taxon>
        <taxon>Metazoa</taxon>
        <taxon>Ecdysozoa</taxon>
        <taxon>Nematoda</taxon>
        <taxon>Chromadorea</taxon>
        <taxon>Rhabditida</taxon>
        <taxon>Rhabditina</taxon>
        <taxon>Rhabditomorpha</taxon>
        <taxon>Rhabditoidea</taxon>
        <taxon>Rhabditidae</taxon>
        <taxon>Peloderinae</taxon>
        <taxon>Caenorhabditis</taxon>
    </lineage>
</organism>
<protein>
    <submittedName>
        <fullName evidence="2">Uncharacterized protein</fullName>
    </submittedName>
</protein>
<evidence type="ECO:0000313" key="3">
    <source>
        <dbReference type="Proteomes" id="UP000008068"/>
    </source>
</evidence>
<evidence type="ECO:0000256" key="1">
    <source>
        <dbReference type="SAM" id="Phobius"/>
    </source>
</evidence>
<accession>G0N235</accession>
<gene>
    <name evidence="2" type="ORF">CAEBREN_20141</name>
</gene>
<keyword evidence="1" id="KW-1133">Transmembrane helix</keyword>
<dbReference type="Proteomes" id="UP000008068">
    <property type="component" value="Unassembled WGS sequence"/>
</dbReference>
<dbReference type="EMBL" id="GL379829">
    <property type="protein sequence ID" value="EGT50575.1"/>
    <property type="molecule type" value="Genomic_DNA"/>
</dbReference>
<dbReference type="HOGENOM" id="CLU_1074523_0_0_1"/>
<reference evidence="3" key="1">
    <citation type="submission" date="2011-07" db="EMBL/GenBank/DDBJ databases">
        <authorList>
            <consortium name="Caenorhabditis brenneri Sequencing and Analysis Consortium"/>
            <person name="Wilson R.K."/>
        </authorList>
    </citation>
    <scope>NUCLEOTIDE SEQUENCE [LARGE SCALE GENOMIC DNA]</scope>
    <source>
        <strain evidence="3">PB2801</strain>
    </source>
</reference>